<dbReference type="Proteomes" id="UP000326570">
    <property type="component" value="Unassembled WGS sequence"/>
</dbReference>
<dbReference type="Pfam" id="PF19573">
    <property type="entry name" value="DUF6089"/>
    <property type="match status" value="1"/>
</dbReference>
<dbReference type="SUPFAM" id="SSF56925">
    <property type="entry name" value="OMPA-like"/>
    <property type="match status" value="1"/>
</dbReference>
<dbReference type="InterPro" id="IPR045743">
    <property type="entry name" value="DUF6089"/>
</dbReference>
<evidence type="ECO:0000259" key="1">
    <source>
        <dbReference type="Pfam" id="PF19573"/>
    </source>
</evidence>
<evidence type="ECO:0000313" key="3">
    <source>
        <dbReference type="Proteomes" id="UP000326570"/>
    </source>
</evidence>
<reference evidence="2 3" key="1">
    <citation type="submission" date="2019-09" db="EMBL/GenBank/DDBJ databases">
        <title>Genome sequence of Adhaeribacter sp. M2.</title>
        <authorList>
            <person name="Srinivasan S."/>
        </authorList>
    </citation>
    <scope>NUCLEOTIDE SEQUENCE [LARGE SCALE GENOMIC DNA]</scope>
    <source>
        <strain evidence="2 3">M2</strain>
    </source>
</reference>
<protein>
    <submittedName>
        <fullName evidence="2">Outer membrane beta-barrel protein</fullName>
    </submittedName>
</protein>
<accession>A0A5N1INH2</accession>
<keyword evidence="3" id="KW-1185">Reference proteome</keyword>
<dbReference type="EMBL" id="VTWT01000012">
    <property type="protein sequence ID" value="KAA9325457.1"/>
    <property type="molecule type" value="Genomic_DNA"/>
</dbReference>
<gene>
    <name evidence="2" type="ORF">F0P94_17890</name>
</gene>
<name>A0A5N1INH2_9BACT</name>
<comment type="caution">
    <text evidence="2">The sequence shown here is derived from an EMBL/GenBank/DDBJ whole genome shotgun (WGS) entry which is preliminary data.</text>
</comment>
<organism evidence="2 3">
    <name type="scientific">Adhaeribacter soli</name>
    <dbReference type="NCBI Taxonomy" id="2607655"/>
    <lineage>
        <taxon>Bacteria</taxon>
        <taxon>Pseudomonadati</taxon>
        <taxon>Bacteroidota</taxon>
        <taxon>Cytophagia</taxon>
        <taxon>Cytophagales</taxon>
        <taxon>Hymenobacteraceae</taxon>
        <taxon>Adhaeribacter</taxon>
    </lineage>
</organism>
<evidence type="ECO:0000313" key="2">
    <source>
        <dbReference type="EMBL" id="KAA9325457.1"/>
    </source>
</evidence>
<proteinExistence type="predicted"/>
<sequence>MKQLHTIMALLTFSWVGSVFFMPAKAQNIGTSELGLGLGGVNYKGEISPKYRFGNNGPAAMVFYRRDISNPVTLRASLLVGATGASDNYFKIPLNQLRQARMSGSLVELAGGLEYNFLDYYDLRRQQRWTPYFFVNLAGFLSSTKTESDAQAVVGGSTIGSQITTTGQGGEAEKRNILSISIPAGVGVKFALSYHWNIGAEIGARKIFTDLYDNLGEEQSRGLANPHNSDWYFYNGIALSYTFYKIRCPKVYRSNPTPLE</sequence>
<dbReference type="InterPro" id="IPR011250">
    <property type="entry name" value="OMP/PagP_B-barrel"/>
</dbReference>
<feature type="domain" description="DUF6089" evidence="1">
    <location>
        <begin position="24"/>
        <end position="248"/>
    </location>
</feature>
<dbReference type="AlphaFoldDB" id="A0A5N1INH2"/>